<feature type="region of interest" description="Disordered" evidence="1">
    <location>
        <begin position="1"/>
        <end position="25"/>
    </location>
</feature>
<name>A0A4Y2RAC3_ARAVE</name>
<evidence type="ECO:0000256" key="1">
    <source>
        <dbReference type="SAM" id="MobiDB-lite"/>
    </source>
</evidence>
<protein>
    <submittedName>
        <fullName evidence="2">Uncharacterized protein</fullName>
    </submittedName>
</protein>
<organism evidence="2 3">
    <name type="scientific">Araneus ventricosus</name>
    <name type="common">Orbweaver spider</name>
    <name type="synonym">Epeira ventricosa</name>
    <dbReference type="NCBI Taxonomy" id="182803"/>
    <lineage>
        <taxon>Eukaryota</taxon>
        <taxon>Metazoa</taxon>
        <taxon>Ecdysozoa</taxon>
        <taxon>Arthropoda</taxon>
        <taxon>Chelicerata</taxon>
        <taxon>Arachnida</taxon>
        <taxon>Araneae</taxon>
        <taxon>Araneomorphae</taxon>
        <taxon>Entelegynae</taxon>
        <taxon>Araneoidea</taxon>
        <taxon>Araneidae</taxon>
        <taxon>Araneus</taxon>
    </lineage>
</organism>
<accession>A0A4Y2RAC3</accession>
<dbReference type="EMBL" id="BGPR01016210">
    <property type="protein sequence ID" value="GBN72209.1"/>
    <property type="molecule type" value="Genomic_DNA"/>
</dbReference>
<keyword evidence="3" id="KW-1185">Reference proteome</keyword>
<sequence>MRSERRLADEREMEKRHRRRGAVSHLQLRTTPENQIAIRQFFHDKGRQGIEFKYIRRRFHILVQDILKERHGTNSNMASYVKTRHRSLRTASIARSTEEEERLANEEKCRKTTEEEEQFSLLTAENNANQIAIRWASYDKGRQELD</sequence>
<evidence type="ECO:0000313" key="3">
    <source>
        <dbReference type="Proteomes" id="UP000499080"/>
    </source>
</evidence>
<comment type="caution">
    <text evidence="2">The sequence shown here is derived from an EMBL/GenBank/DDBJ whole genome shotgun (WGS) entry which is preliminary data.</text>
</comment>
<evidence type="ECO:0000313" key="2">
    <source>
        <dbReference type="EMBL" id="GBN72209.1"/>
    </source>
</evidence>
<dbReference type="AlphaFoldDB" id="A0A4Y2RAC3"/>
<dbReference type="Proteomes" id="UP000499080">
    <property type="component" value="Unassembled WGS sequence"/>
</dbReference>
<feature type="region of interest" description="Disordered" evidence="1">
    <location>
        <begin position="83"/>
        <end position="110"/>
    </location>
</feature>
<proteinExistence type="predicted"/>
<gene>
    <name evidence="2" type="ORF">AVEN_84910_1</name>
</gene>
<feature type="compositionally biased region" description="Basic and acidic residues" evidence="1">
    <location>
        <begin position="1"/>
        <end position="15"/>
    </location>
</feature>
<reference evidence="2 3" key="1">
    <citation type="journal article" date="2019" name="Sci. Rep.">
        <title>Orb-weaving spider Araneus ventricosus genome elucidates the spidroin gene catalogue.</title>
        <authorList>
            <person name="Kono N."/>
            <person name="Nakamura H."/>
            <person name="Ohtoshi R."/>
            <person name="Moran D.A.P."/>
            <person name="Shinohara A."/>
            <person name="Yoshida Y."/>
            <person name="Fujiwara M."/>
            <person name="Mori M."/>
            <person name="Tomita M."/>
            <person name="Arakawa K."/>
        </authorList>
    </citation>
    <scope>NUCLEOTIDE SEQUENCE [LARGE SCALE GENOMIC DNA]</scope>
</reference>